<evidence type="ECO:0000313" key="3">
    <source>
        <dbReference type="Proteomes" id="UP000199111"/>
    </source>
</evidence>
<organism evidence="2 3">
    <name type="scientific">Streptosporangium canum</name>
    <dbReference type="NCBI Taxonomy" id="324952"/>
    <lineage>
        <taxon>Bacteria</taxon>
        <taxon>Bacillati</taxon>
        <taxon>Actinomycetota</taxon>
        <taxon>Actinomycetes</taxon>
        <taxon>Streptosporangiales</taxon>
        <taxon>Streptosporangiaceae</taxon>
        <taxon>Streptosporangium</taxon>
    </lineage>
</organism>
<keyword evidence="1" id="KW-0472">Membrane</keyword>
<accession>A0A1I3ZU31</accession>
<dbReference type="EMBL" id="FOQY01000026">
    <property type="protein sequence ID" value="SFK47558.1"/>
    <property type="molecule type" value="Genomic_DNA"/>
</dbReference>
<name>A0A1I3ZU31_9ACTN</name>
<feature type="transmembrane region" description="Helical" evidence="1">
    <location>
        <begin position="64"/>
        <end position="85"/>
    </location>
</feature>
<proteinExistence type="predicted"/>
<keyword evidence="1" id="KW-1133">Transmembrane helix</keyword>
<evidence type="ECO:0000256" key="1">
    <source>
        <dbReference type="SAM" id="Phobius"/>
    </source>
</evidence>
<keyword evidence="1" id="KW-0812">Transmembrane</keyword>
<dbReference type="AlphaFoldDB" id="A0A1I3ZU31"/>
<sequence length="198" mass="21046">MIALDRRTPRGNRLGLLIIGLLLTVLGAFTVARGAGAFPQSLAPAREPLVNGPVREAFVRYDPWLWWVIAAGGIVLALFGLRWLLVQGRRARLGDIRLASGPGGVTDLHTGGVTDAMAADISAHPAILGASAAMVGTDTHPEVRVRVVAAESLPMSAIREQLDGVAIPHMRQALETEHIPAVAQVSLEEPPRSRRTVA</sequence>
<gene>
    <name evidence="2" type="ORF">SAMN05216275_12645</name>
</gene>
<keyword evidence="3" id="KW-1185">Reference proteome</keyword>
<protein>
    <recommendedName>
        <fullName evidence="4">Alkaline shock response membrane anchor protein AmaP</fullName>
    </recommendedName>
</protein>
<dbReference type="Proteomes" id="UP000199111">
    <property type="component" value="Unassembled WGS sequence"/>
</dbReference>
<reference evidence="3" key="1">
    <citation type="submission" date="2016-10" db="EMBL/GenBank/DDBJ databases">
        <authorList>
            <person name="Varghese N."/>
            <person name="Submissions S."/>
        </authorList>
    </citation>
    <scope>NUCLEOTIDE SEQUENCE [LARGE SCALE GENOMIC DNA]</scope>
    <source>
        <strain evidence="3">CGMCC 4.2126</strain>
    </source>
</reference>
<evidence type="ECO:0000313" key="2">
    <source>
        <dbReference type="EMBL" id="SFK47558.1"/>
    </source>
</evidence>
<evidence type="ECO:0008006" key="4">
    <source>
        <dbReference type="Google" id="ProtNLM"/>
    </source>
</evidence>